<comment type="caution">
    <text evidence="6">The sequence shown here is derived from an EMBL/GenBank/DDBJ whole genome shotgun (WGS) entry which is preliminary data.</text>
</comment>
<evidence type="ECO:0000259" key="4">
    <source>
        <dbReference type="PROSITE" id="PS51192"/>
    </source>
</evidence>
<dbReference type="EMBL" id="JBHLWN010000041">
    <property type="protein sequence ID" value="MFC0212914.1"/>
    <property type="molecule type" value="Genomic_DNA"/>
</dbReference>
<dbReference type="SMART" id="SM00490">
    <property type="entry name" value="HELICc"/>
    <property type="match status" value="1"/>
</dbReference>
<reference evidence="6 7" key="1">
    <citation type="submission" date="2024-09" db="EMBL/GenBank/DDBJ databases">
        <authorList>
            <person name="Sun Q."/>
            <person name="Mori K."/>
        </authorList>
    </citation>
    <scope>NUCLEOTIDE SEQUENCE [LARGE SCALE GENOMIC DNA]</scope>
    <source>
        <strain evidence="6 7">CCM 7759</strain>
    </source>
</reference>
<keyword evidence="3" id="KW-0238">DNA-binding</keyword>
<evidence type="ECO:0000256" key="3">
    <source>
        <dbReference type="ARBA" id="ARBA00023125"/>
    </source>
</evidence>
<dbReference type="InterPro" id="IPR001650">
    <property type="entry name" value="Helicase_C-like"/>
</dbReference>
<protein>
    <submittedName>
        <fullName evidence="6">DEAD/DEAH box helicase</fullName>
    </submittedName>
</protein>
<sequence>MKAALYAVRSGSANLWHWQTSICWEADVEFWRSQTEGKASLWLARSSLSFGQAEWLRQLLQTIHQEQPHSLPSTIMTSAAISKTRHPFPIPAIAGEYISAPMNVCSRNAKAAEMDDQMRRLVPALAGRQLLIQEVVALAEHHETVSSDGGLPARLPYLLQLAKLQGFVRIETGLQVAKVSPFSRFMPTRLNRLLDASDRFVWNCNRCGSGTDKLRWTHCPYCEQACPYCEECLTMGRVRACAPLVAGTSADKGISRRSDHPMAGMTAAQMASFLQPWGLSDAQAEASRAGLEFLAAKNEGGHFLIWAVTGAGKTEMMFPLLAAAVASGGRALVASPRKDVILELSPRVARAFPQARVVTLYGGSVQRWDNGEIVLATTHQLLRFREGFDVVVIDEMDAFPFHNNPMLIHAARKACRPHGRTILLSATPQPEMRRLAEKGRLPHVKVPARYHRHPLPVPQLRTSPSIKRMQESRKLPQTVVTAVHSSLKRGAQLFVFVPAIALVEFVVAMLRETCKSVVVAGTSSKDPDRAEKVQAFRDGTIRILVTTTILERGVTVPKSDVIVLDADSRLFDETSLVQMAGRAGRSKLDPAGNVTFLAKERSRSQVAAVRQIRRMNRLARSKGYIEGQGG</sequence>
<dbReference type="InterPro" id="IPR014001">
    <property type="entry name" value="Helicase_ATP-bd"/>
</dbReference>
<evidence type="ECO:0000313" key="6">
    <source>
        <dbReference type="EMBL" id="MFC0212914.1"/>
    </source>
</evidence>
<dbReference type="Proteomes" id="UP001589776">
    <property type="component" value="Unassembled WGS sequence"/>
</dbReference>
<accession>A0ABV6DJT7</accession>
<organism evidence="6 7">
    <name type="scientific">Paenibacillus chartarius</name>
    <dbReference type="NCBI Taxonomy" id="747481"/>
    <lineage>
        <taxon>Bacteria</taxon>
        <taxon>Bacillati</taxon>
        <taxon>Bacillota</taxon>
        <taxon>Bacilli</taxon>
        <taxon>Bacillales</taxon>
        <taxon>Paenibacillaceae</taxon>
        <taxon>Paenibacillus</taxon>
    </lineage>
</organism>
<keyword evidence="1" id="KW-0547">Nucleotide-binding</keyword>
<dbReference type="PROSITE" id="PS51192">
    <property type="entry name" value="HELICASE_ATP_BIND_1"/>
    <property type="match status" value="1"/>
</dbReference>
<gene>
    <name evidence="6" type="ORF">ACFFK0_10615</name>
</gene>
<dbReference type="InterPro" id="IPR011545">
    <property type="entry name" value="DEAD/DEAH_box_helicase_dom"/>
</dbReference>
<feature type="domain" description="Helicase ATP-binding" evidence="4">
    <location>
        <begin position="294"/>
        <end position="446"/>
    </location>
</feature>
<dbReference type="Gene3D" id="3.40.50.300">
    <property type="entry name" value="P-loop containing nucleotide triphosphate hydrolases"/>
    <property type="match status" value="2"/>
</dbReference>
<evidence type="ECO:0000259" key="5">
    <source>
        <dbReference type="PROSITE" id="PS51194"/>
    </source>
</evidence>
<feature type="domain" description="Helicase C-terminal" evidence="5">
    <location>
        <begin position="474"/>
        <end position="629"/>
    </location>
</feature>
<dbReference type="GO" id="GO:0004386">
    <property type="term" value="F:helicase activity"/>
    <property type="evidence" value="ECO:0007669"/>
    <property type="project" value="UniProtKB-KW"/>
</dbReference>
<evidence type="ECO:0000313" key="7">
    <source>
        <dbReference type="Proteomes" id="UP001589776"/>
    </source>
</evidence>
<evidence type="ECO:0000256" key="2">
    <source>
        <dbReference type="ARBA" id="ARBA00022840"/>
    </source>
</evidence>
<dbReference type="PROSITE" id="PS51194">
    <property type="entry name" value="HELICASE_CTER"/>
    <property type="match status" value="1"/>
</dbReference>
<dbReference type="PANTHER" id="PTHR30580:SF1">
    <property type="entry name" value="COMF OPERON PROTEIN 1"/>
    <property type="match status" value="1"/>
</dbReference>
<keyword evidence="7" id="KW-1185">Reference proteome</keyword>
<name>A0ABV6DJT7_9BACL</name>
<dbReference type="RefSeq" id="WP_377470150.1">
    <property type="nucleotide sequence ID" value="NZ_JBHLWN010000041.1"/>
</dbReference>
<keyword evidence="6" id="KW-0347">Helicase</keyword>
<dbReference type="PANTHER" id="PTHR30580">
    <property type="entry name" value="PRIMOSOMAL PROTEIN N"/>
    <property type="match status" value="1"/>
</dbReference>
<dbReference type="Pfam" id="PF00270">
    <property type="entry name" value="DEAD"/>
    <property type="match status" value="1"/>
</dbReference>
<dbReference type="InterPro" id="IPR027417">
    <property type="entry name" value="P-loop_NTPase"/>
</dbReference>
<proteinExistence type="predicted"/>
<evidence type="ECO:0000256" key="1">
    <source>
        <dbReference type="ARBA" id="ARBA00022741"/>
    </source>
</evidence>
<keyword evidence="2" id="KW-0067">ATP-binding</keyword>
<dbReference type="SUPFAM" id="SSF52540">
    <property type="entry name" value="P-loop containing nucleoside triphosphate hydrolases"/>
    <property type="match status" value="1"/>
</dbReference>
<dbReference type="SMART" id="SM00487">
    <property type="entry name" value="DEXDc"/>
    <property type="match status" value="1"/>
</dbReference>
<dbReference type="Pfam" id="PF00271">
    <property type="entry name" value="Helicase_C"/>
    <property type="match status" value="1"/>
</dbReference>
<keyword evidence="6" id="KW-0378">Hydrolase</keyword>